<feature type="compositionally biased region" description="Acidic residues" evidence="2">
    <location>
        <begin position="309"/>
        <end position="318"/>
    </location>
</feature>
<reference evidence="3" key="1">
    <citation type="journal article" date="2020" name="Nature">
        <title>Giant virus diversity and host interactions through global metagenomics.</title>
        <authorList>
            <person name="Schulz F."/>
            <person name="Roux S."/>
            <person name="Paez-Espino D."/>
            <person name="Jungbluth S."/>
            <person name="Walsh D.A."/>
            <person name="Denef V.J."/>
            <person name="McMahon K.D."/>
            <person name="Konstantinidis K.T."/>
            <person name="Eloe-Fadrosh E.A."/>
            <person name="Kyrpides N.C."/>
            <person name="Woyke T."/>
        </authorList>
    </citation>
    <scope>NUCLEOTIDE SEQUENCE</scope>
    <source>
        <strain evidence="3">GVMAG-M-3300021425-14</strain>
    </source>
</reference>
<evidence type="ECO:0000313" key="3">
    <source>
        <dbReference type="EMBL" id="QHT05795.1"/>
    </source>
</evidence>
<proteinExistence type="predicted"/>
<feature type="compositionally biased region" description="Polar residues" evidence="2">
    <location>
        <begin position="256"/>
        <end position="270"/>
    </location>
</feature>
<name>A0A6C0CQQ7_9ZZZZ</name>
<feature type="compositionally biased region" description="Basic and acidic residues" evidence="2">
    <location>
        <begin position="274"/>
        <end position="308"/>
    </location>
</feature>
<protein>
    <submittedName>
        <fullName evidence="3">Uncharacterized protein</fullName>
    </submittedName>
</protein>
<dbReference type="AlphaFoldDB" id="A0A6C0CQQ7"/>
<sequence length="318" mass="37407">MSKYEHQKKEDGTVNPKYIDLLDEDKPVSGQKFVCVSFISPENILKQKNHFLFQEFLKYFDFTKSMSKFTQFMNFLSYKYNLDFDKMNKDFQDFMTSEKDNLVNTSVEDEYKNFLDANEENLLKEFNNIYNFQTSTRGLKVRGSYPTQEEAELRCRMLREVDPNHNVYVGPVGMWMPWEPEAYKTGRVEYLEDELNQLMHNKNENERVAKQEFEKRIKETRRKAIEENIKKAKETGNKLTQNITEDGQLVGVKNTSSTIESSLGESNEPVTSADIRKELFEGENILTREDKDKPRRFVNENEKVSDDKNNDDDGESKA</sequence>
<keyword evidence="1" id="KW-0175">Coiled coil</keyword>
<accession>A0A6C0CQQ7</accession>
<feature type="coiled-coil region" evidence="1">
    <location>
        <begin position="188"/>
        <end position="242"/>
    </location>
</feature>
<organism evidence="3">
    <name type="scientific">viral metagenome</name>
    <dbReference type="NCBI Taxonomy" id="1070528"/>
    <lineage>
        <taxon>unclassified sequences</taxon>
        <taxon>metagenomes</taxon>
        <taxon>organismal metagenomes</taxon>
    </lineage>
</organism>
<dbReference type="EMBL" id="MN739460">
    <property type="protein sequence ID" value="QHT05795.1"/>
    <property type="molecule type" value="Genomic_DNA"/>
</dbReference>
<evidence type="ECO:0000256" key="1">
    <source>
        <dbReference type="SAM" id="Coils"/>
    </source>
</evidence>
<feature type="region of interest" description="Disordered" evidence="2">
    <location>
        <begin position="256"/>
        <end position="318"/>
    </location>
</feature>
<dbReference type="InterPro" id="IPR043872">
    <property type="entry name" value="DUF5832"/>
</dbReference>
<dbReference type="Pfam" id="PF19150">
    <property type="entry name" value="DUF5832"/>
    <property type="match status" value="1"/>
</dbReference>
<evidence type="ECO:0000256" key="2">
    <source>
        <dbReference type="SAM" id="MobiDB-lite"/>
    </source>
</evidence>